<evidence type="ECO:0000259" key="5">
    <source>
        <dbReference type="Pfam" id="PF00389"/>
    </source>
</evidence>
<dbReference type="AlphaFoldDB" id="A0A0B2AKL2"/>
<evidence type="ECO:0000256" key="4">
    <source>
        <dbReference type="RuleBase" id="RU003719"/>
    </source>
</evidence>
<feature type="non-terminal residue" evidence="7">
    <location>
        <position position="1"/>
    </location>
</feature>
<name>A0A0B2AKL2_9MICC</name>
<sequence>VYDITQERIDAALARHPELSDQLDITIGKDSDLKEVLEDTEVLFASLMNIEIPREVLFNAPKLKWVNFIGAGVDSISPLDWLAPGVVLTKSSGAHLPVAAEWGLMSVLMLNNSVPRYATNQRQGKWERYFATSVQGKTLGIIGVGPIAGGIAELAKNLGMKVIGVRRTGESHPHVDEMFGPDGIDAVLSRADWVVIGVPSTEATEGLIGRRELELMKPGSGIVSYARGPVIDWDSLREQLGNGHLSGAVVNGLPQEPLPATSALWDTPNLVISQHTGTQDNEQYTINCLDIFFQNMKRYMAGEPMLYQVDPKIGY</sequence>
<feature type="domain" description="D-isomer specific 2-hydroxyacid dehydrogenase catalytic" evidence="5">
    <location>
        <begin position="28"/>
        <end position="309"/>
    </location>
</feature>
<organism evidence="7 8">
    <name type="scientific">Sinomonas humi</name>
    <dbReference type="NCBI Taxonomy" id="1338436"/>
    <lineage>
        <taxon>Bacteria</taxon>
        <taxon>Bacillati</taxon>
        <taxon>Actinomycetota</taxon>
        <taxon>Actinomycetes</taxon>
        <taxon>Micrococcales</taxon>
        <taxon>Micrococcaceae</taxon>
        <taxon>Sinomonas</taxon>
    </lineage>
</organism>
<reference evidence="7 8" key="1">
    <citation type="submission" date="2014-09" db="EMBL/GenBank/DDBJ databases">
        <title>Genome sequence of Sinomonas sp. MUSC 117.</title>
        <authorList>
            <person name="Lee L.-H."/>
        </authorList>
    </citation>
    <scope>NUCLEOTIDE SEQUENCE [LARGE SCALE GENOMIC DNA]</scope>
    <source>
        <strain evidence="7 8">MUSC 117</strain>
    </source>
</reference>
<accession>A0A0B2AKL2</accession>
<dbReference type="InterPro" id="IPR006140">
    <property type="entry name" value="D-isomer_DH_NAD-bd"/>
</dbReference>
<comment type="similarity">
    <text evidence="1 4">Belongs to the D-isomer specific 2-hydroxyacid dehydrogenase family.</text>
</comment>
<evidence type="ECO:0000256" key="1">
    <source>
        <dbReference type="ARBA" id="ARBA00005854"/>
    </source>
</evidence>
<dbReference type="RefSeq" id="WP_043124311.1">
    <property type="nucleotide sequence ID" value="NZ_JTDL01000125.1"/>
</dbReference>
<dbReference type="GO" id="GO:0016616">
    <property type="term" value="F:oxidoreductase activity, acting on the CH-OH group of donors, NAD or NADP as acceptor"/>
    <property type="evidence" value="ECO:0007669"/>
    <property type="project" value="InterPro"/>
</dbReference>
<dbReference type="Gene3D" id="3.40.50.720">
    <property type="entry name" value="NAD(P)-binding Rossmann-like Domain"/>
    <property type="match status" value="2"/>
</dbReference>
<dbReference type="SUPFAM" id="SSF52283">
    <property type="entry name" value="Formate/glycerate dehydrogenase catalytic domain-like"/>
    <property type="match status" value="1"/>
</dbReference>
<dbReference type="EMBL" id="JTDL01000125">
    <property type="protein sequence ID" value="KHL02331.1"/>
    <property type="molecule type" value="Genomic_DNA"/>
</dbReference>
<keyword evidence="2 4" id="KW-0560">Oxidoreductase</keyword>
<dbReference type="CDD" id="cd05300">
    <property type="entry name" value="2-Hacid_dh_1"/>
    <property type="match status" value="1"/>
</dbReference>
<gene>
    <name evidence="7" type="ORF">LK10_12915</name>
</gene>
<dbReference type="PANTHER" id="PTHR43333">
    <property type="entry name" value="2-HACID_DH_C DOMAIN-CONTAINING PROTEIN"/>
    <property type="match status" value="1"/>
</dbReference>
<evidence type="ECO:0000259" key="6">
    <source>
        <dbReference type="Pfam" id="PF02826"/>
    </source>
</evidence>
<evidence type="ECO:0000313" key="8">
    <source>
        <dbReference type="Proteomes" id="UP000030982"/>
    </source>
</evidence>
<evidence type="ECO:0000256" key="2">
    <source>
        <dbReference type="ARBA" id="ARBA00023002"/>
    </source>
</evidence>
<evidence type="ECO:0000256" key="3">
    <source>
        <dbReference type="ARBA" id="ARBA00023027"/>
    </source>
</evidence>
<keyword evidence="8" id="KW-1185">Reference proteome</keyword>
<dbReference type="STRING" id="1338436.LK10_12915"/>
<proteinExistence type="inferred from homology"/>
<dbReference type="InterPro" id="IPR036291">
    <property type="entry name" value="NAD(P)-bd_dom_sf"/>
</dbReference>
<feature type="domain" description="D-isomer specific 2-hydroxyacid dehydrogenase NAD-binding" evidence="6">
    <location>
        <begin position="105"/>
        <end position="277"/>
    </location>
</feature>
<evidence type="ECO:0000313" key="7">
    <source>
        <dbReference type="EMBL" id="KHL02331.1"/>
    </source>
</evidence>
<dbReference type="Proteomes" id="UP000030982">
    <property type="component" value="Unassembled WGS sequence"/>
</dbReference>
<comment type="caution">
    <text evidence="7">The sequence shown here is derived from an EMBL/GenBank/DDBJ whole genome shotgun (WGS) entry which is preliminary data.</text>
</comment>
<dbReference type="GO" id="GO:0051287">
    <property type="term" value="F:NAD binding"/>
    <property type="evidence" value="ECO:0007669"/>
    <property type="project" value="InterPro"/>
</dbReference>
<dbReference type="Pfam" id="PF00389">
    <property type="entry name" value="2-Hacid_dh"/>
    <property type="match status" value="1"/>
</dbReference>
<dbReference type="PANTHER" id="PTHR43333:SF1">
    <property type="entry name" value="D-ISOMER SPECIFIC 2-HYDROXYACID DEHYDROGENASE NAD-BINDING DOMAIN-CONTAINING PROTEIN"/>
    <property type="match status" value="1"/>
</dbReference>
<keyword evidence="3" id="KW-0520">NAD</keyword>
<dbReference type="OrthoDB" id="4324715at2"/>
<dbReference type="SUPFAM" id="SSF51735">
    <property type="entry name" value="NAD(P)-binding Rossmann-fold domains"/>
    <property type="match status" value="1"/>
</dbReference>
<dbReference type="InterPro" id="IPR006139">
    <property type="entry name" value="D-isomer_2_OHA_DH_cat_dom"/>
</dbReference>
<protein>
    <submittedName>
        <fullName evidence="7">Uncharacterized protein</fullName>
    </submittedName>
</protein>
<dbReference type="Pfam" id="PF02826">
    <property type="entry name" value="2-Hacid_dh_C"/>
    <property type="match status" value="1"/>
</dbReference>